<dbReference type="eggNOG" id="KOG0017">
    <property type="taxonomic scope" value="Eukaryota"/>
</dbReference>
<name>V4U4H2_CITCL</name>
<feature type="non-terminal residue" evidence="2">
    <location>
        <position position="1"/>
    </location>
</feature>
<sequence length="130" mass="14962">KKKEKIRLGQFLMGLNETYLALRGQIMLMYPLPTVKKAYSLLREEEKQRGLTEAKGIDLIHAMSIKARDKSRETQFDAQQQTKQGSSSHPKPQKIKKSFFCTYCEGTTHTIDRCYYLNGFPVGHKPHGKD</sequence>
<evidence type="ECO:0000256" key="1">
    <source>
        <dbReference type="SAM" id="MobiDB-lite"/>
    </source>
</evidence>
<evidence type="ECO:0000313" key="3">
    <source>
        <dbReference type="Proteomes" id="UP000030687"/>
    </source>
</evidence>
<dbReference type="PANTHER" id="PTHR34222:SF79">
    <property type="entry name" value="RETROVIRUS-RELATED POL POLYPROTEIN FROM TRANSPOSON TNT 1-94"/>
    <property type="match status" value="1"/>
</dbReference>
<evidence type="ECO:0000313" key="2">
    <source>
        <dbReference type="EMBL" id="ESR60812.1"/>
    </source>
</evidence>
<reference evidence="2 3" key="1">
    <citation type="submission" date="2013-10" db="EMBL/GenBank/DDBJ databases">
        <authorList>
            <consortium name="International Citrus Genome Consortium"/>
            <person name="Jenkins J."/>
            <person name="Schmutz J."/>
            <person name="Prochnik S."/>
            <person name="Rokhsar D."/>
            <person name="Gmitter F."/>
            <person name="Ollitrault P."/>
            <person name="Machado M."/>
            <person name="Talon M."/>
            <person name="Wincker P."/>
            <person name="Jaillon O."/>
            <person name="Morgante M."/>
        </authorList>
    </citation>
    <scope>NUCLEOTIDE SEQUENCE</scope>
    <source>
        <strain evidence="3">cv. Clemenules</strain>
    </source>
</reference>
<accession>V4U4H2</accession>
<dbReference type="Gramene" id="ESR60812">
    <property type="protein sequence ID" value="ESR60812"/>
    <property type="gene ID" value="CICLE_v10017550mg"/>
</dbReference>
<evidence type="ECO:0008006" key="4">
    <source>
        <dbReference type="Google" id="ProtNLM"/>
    </source>
</evidence>
<organism evidence="2 3">
    <name type="scientific">Citrus clementina</name>
    <name type="common">Clementine</name>
    <name type="synonym">Citrus deliciosa x Citrus sinensis</name>
    <dbReference type="NCBI Taxonomy" id="85681"/>
    <lineage>
        <taxon>Eukaryota</taxon>
        <taxon>Viridiplantae</taxon>
        <taxon>Streptophyta</taxon>
        <taxon>Embryophyta</taxon>
        <taxon>Tracheophyta</taxon>
        <taxon>Spermatophyta</taxon>
        <taxon>Magnoliopsida</taxon>
        <taxon>eudicotyledons</taxon>
        <taxon>Gunneridae</taxon>
        <taxon>Pentapetalae</taxon>
        <taxon>rosids</taxon>
        <taxon>malvids</taxon>
        <taxon>Sapindales</taxon>
        <taxon>Rutaceae</taxon>
        <taxon>Aurantioideae</taxon>
        <taxon>Citrus</taxon>
    </lineage>
</organism>
<dbReference type="AlphaFoldDB" id="V4U4H2"/>
<feature type="region of interest" description="Disordered" evidence="1">
    <location>
        <begin position="68"/>
        <end position="93"/>
    </location>
</feature>
<gene>
    <name evidence="2" type="ORF">CICLE_v10017550mg</name>
</gene>
<keyword evidence="3" id="KW-1185">Reference proteome</keyword>
<dbReference type="EMBL" id="KI536312">
    <property type="protein sequence ID" value="ESR60812.1"/>
    <property type="molecule type" value="Genomic_DNA"/>
</dbReference>
<dbReference type="KEGG" id="cic:CICLE_v10017550mg"/>
<dbReference type="PANTHER" id="PTHR34222">
    <property type="entry name" value="GAG_PRE-INTEGRS DOMAIN-CONTAINING PROTEIN"/>
    <property type="match status" value="1"/>
</dbReference>
<protein>
    <recommendedName>
        <fullName evidence="4">Retrotransposon gag domain-containing protein</fullName>
    </recommendedName>
</protein>
<proteinExistence type="predicted"/>
<dbReference type="InParanoid" id="V4U4H2"/>
<feature type="compositionally biased region" description="Polar residues" evidence="1">
    <location>
        <begin position="76"/>
        <end position="90"/>
    </location>
</feature>
<feature type="non-terminal residue" evidence="2">
    <location>
        <position position="130"/>
    </location>
</feature>
<dbReference type="Proteomes" id="UP000030687">
    <property type="component" value="Unassembled WGS sequence"/>
</dbReference>